<evidence type="ECO:0000313" key="2">
    <source>
        <dbReference type="Proteomes" id="UP000255061"/>
    </source>
</evidence>
<dbReference type="Proteomes" id="UP000255061">
    <property type="component" value="Unassembled WGS sequence"/>
</dbReference>
<organism evidence="1 2">
    <name type="scientific">Shewanella morhuae</name>
    <dbReference type="NCBI Taxonomy" id="365591"/>
    <lineage>
        <taxon>Bacteria</taxon>
        <taxon>Pseudomonadati</taxon>
        <taxon>Pseudomonadota</taxon>
        <taxon>Gammaproteobacteria</taxon>
        <taxon>Alteromonadales</taxon>
        <taxon>Shewanellaceae</taxon>
        <taxon>Shewanella</taxon>
    </lineage>
</organism>
<gene>
    <name evidence="1" type="ORF">NCTC10736_01276</name>
</gene>
<name>A0A380A2E7_9GAMM</name>
<accession>A0A380A2E7</accession>
<dbReference type="RefSeq" id="WP_115405760.1">
    <property type="nucleotide sequence ID" value="NZ_UGYV01000001.1"/>
</dbReference>
<reference evidence="1 2" key="1">
    <citation type="submission" date="2018-06" db="EMBL/GenBank/DDBJ databases">
        <authorList>
            <consortium name="Pathogen Informatics"/>
            <person name="Doyle S."/>
        </authorList>
    </citation>
    <scope>NUCLEOTIDE SEQUENCE [LARGE SCALE GENOMIC DNA]</scope>
    <source>
        <strain evidence="1 2">NCTC10736</strain>
    </source>
</reference>
<dbReference type="AlphaFoldDB" id="A0A380A2E7"/>
<proteinExistence type="predicted"/>
<dbReference type="EMBL" id="UGYV01000001">
    <property type="protein sequence ID" value="SUI72183.1"/>
    <property type="molecule type" value="Genomic_DNA"/>
</dbReference>
<evidence type="ECO:0000313" key="1">
    <source>
        <dbReference type="EMBL" id="SUI72183.1"/>
    </source>
</evidence>
<sequence>MISGLLTYQKLCKLHTEDDEGLVPAIVLPRRPVKDVLRLLMLNDIVRPLLKQFVNVTGDTVTQLLSTLFVSVEQPSVLKNAENGNLCFQ</sequence>
<protein>
    <submittedName>
        <fullName evidence="1">Uncharacterized protein</fullName>
    </submittedName>
</protein>